<dbReference type="InterPro" id="IPR000917">
    <property type="entry name" value="Sulfatase_N"/>
</dbReference>
<organism evidence="5 6">
    <name type="scientific">Novipirellula artificiosorum</name>
    <dbReference type="NCBI Taxonomy" id="2528016"/>
    <lineage>
        <taxon>Bacteria</taxon>
        <taxon>Pseudomonadati</taxon>
        <taxon>Planctomycetota</taxon>
        <taxon>Planctomycetia</taxon>
        <taxon>Pirellulales</taxon>
        <taxon>Pirellulaceae</taxon>
        <taxon>Novipirellula</taxon>
    </lineage>
</organism>
<evidence type="ECO:0000313" key="6">
    <source>
        <dbReference type="Proteomes" id="UP000319143"/>
    </source>
</evidence>
<protein>
    <submittedName>
        <fullName evidence="5">Arylsulfatase</fullName>
        <ecNumber evidence="5">3.1.6.1</ecNumber>
    </submittedName>
</protein>
<dbReference type="SUPFAM" id="SSF53649">
    <property type="entry name" value="Alkaline phosphatase-like"/>
    <property type="match status" value="1"/>
</dbReference>
<keyword evidence="2 5" id="KW-0378">Hydrolase</keyword>
<dbReference type="InterPro" id="IPR050738">
    <property type="entry name" value="Sulfatase"/>
</dbReference>
<dbReference type="Gene3D" id="3.40.720.10">
    <property type="entry name" value="Alkaline Phosphatase, subunit A"/>
    <property type="match status" value="1"/>
</dbReference>
<dbReference type="InterPro" id="IPR017850">
    <property type="entry name" value="Alkaline_phosphatase_core_sf"/>
</dbReference>
<accession>A0A5C6DLF1</accession>
<dbReference type="CDD" id="cd16027">
    <property type="entry name" value="SGSH"/>
    <property type="match status" value="1"/>
</dbReference>
<sequence precursor="true">MILLLRNARALLLFATAAIAVNHANGSDKPNFVIIIGDDHGIAHSSPYGLSEYQTPNLQAMAGEGIRLTNAYVASPACAPSRAALFTGLMPYRNGIVGNHERELKPGVESLIPRLAVQGYDIAFRGKVAHGGKGKQPYMTDDVTLVKGPMKPELTLDSVSDYLENRPDKTKPLALFIGCTYTHRFWPEPDEARMRPEDVTIPARTFDTPETRSEMTRYAEAVERMDRLIGDVRELAAKHLPTDNTLTMYTSDHGQAWPFGKWSLYEAGIRTPVIAVWPKQIPAGVTNDAMVSWIDLMPTLIELAGGNTPSGIDGKSFASVLRNTTQTHRDRIFSTHKGDKAMNVYPIRSVRVGPWKYIRNLRPELYYTTHMDLVPESSPFFNRNWPSWVEAAKANPEAAAFLRAYHSRPAEELYRIDSDPNETTNLASEPEHAEKLAELRDMVAQRMKRVGDDESLSAKPRFLKDYTLPTVRE</sequence>
<gene>
    <name evidence="5" type="ORF">Poly41_35630</name>
</gene>
<dbReference type="RefSeq" id="WP_146527855.1">
    <property type="nucleotide sequence ID" value="NZ_SJPV01000005.1"/>
</dbReference>
<dbReference type="Pfam" id="PF00884">
    <property type="entry name" value="Sulfatase"/>
    <property type="match status" value="1"/>
</dbReference>
<feature type="signal peptide" evidence="3">
    <location>
        <begin position="1"/>
        <end position="20"/>
    </location>
</feature>
<comment type="similarity">
    <text evidence="1">Belongs to the sulfatase family.</text>
</comment>
<comment type="caution">
    <text evidence="5">The sequence shown here is derived from an EMBL/GenBank/DDBJ whole genome shotgun (WGS) entry which is preliminary data.</text>
</comment>
<evidence type="ECO:0000256" key="3">
    <source>
        <dbReference type="SAM" id="SignalP"/>
    </source>
</evidence>
<evidence type="ECO:0000256" key="2">
    <source>
        <dbReference type="ARBA" id="ARBA00022801"/>
    </source>
</evidence>
<dbReference type="PANTHER" id="PTHR42693:SF53">
    <property type="entry name" value="ENDO-4-O-SULFATASE"/>
    <property type="match status" value="1"/>
</dbReference>
<dbReference type="EC" id="3.1.6.1" evidence="5"/>
<dbReference type="EMBL" id="SJPV01000005">
    <property type="protein sequence ID" value="TWU37432.1"/>
    <property type="molecule type" value="Genomic_DNA"/>
</dbReference>
<keyword evidence="3" id="KW-0732">Signal</keyword>
<dbReference type="PANTHER" id="PTHR42693">
    <property type="entry name" value="ARYLSULFATASE FAMILY MEMBER"/>
    <property type="match status" value="1"/>
</dbReference>
<evidence type="ECO:0000313" key="5">
    <source>
        <dbReference type="EMBL" id="TWU37432.1"/>
    </source>
</evidence>
<reference evidence="5 6" key="1">
    <citation type="submission" date="2019-02" db="EMBL/GenBank/DDBJ databases">
        <title>Deep-cultivation of Planctomycetes and their phenomic and genomic characterization uncovers novel biology.</title>
        <authorList>
            <person name="Wiegand S."/>
            <person name="Jogler M."/>
            <person name="Boedeker C."/>
            <person name="Pinto D."/>
            <person name="Vollmers J."/>
            <person name="Rivas-Marin E."/>
            <person name="Kohn T."/>
            <person name="Peeters S.H."/>
            <person name="Heuer A."/>
            <person name="Rast P."/>
            <person name="Oberbeckmann S."/>
            <person name="Bunk B."/>
            <person name="Jeske O."/>
            <person name="Meyerdierks A."/>
            <person name="Storesund J.E."/>
            <person name="Kallscheuer N."/>
            <person name="Luecker S."/>
            <person name="Lage O.M."/>
            <person name="Pohl T."/>
            <person name="Merkel B.J."/>
            <person name="Hornburger P."/>
            <person name="Mueller R.-W."/>
            <person name="Bruemmer F."/>
            <person name="Labrenz M."/>
            <person name="Spormann A.M."/>
            <person name="Op Den Camp H."/>
            <person name="Overmann J."/>
            <person name="Amann R."/>
            <person name="Jetten M.S.M."/>
            <person name="Mascher T."/>
            <person name="Medema M.H."/>
            <person name="Devos D.P."/>
            <person name="Kaster A.-K."/>
            <person name="Ovreas L."/>
            <person name="Rohde M."/>
            <person name="Galperin M.Y."/>
            <person name="Jogler C."/>
        </authorList>
    </citation>
    <scope>NUCLEOTIDE SEQUENCE [LARGE SCALE GENOMIC DNA]</scope>
    <source>
        <strain evidence="5 6">Poly41</strain>
    </source>
</reference>
<name>A0A5C6DLF1_9BACT</name>
<keyword evidence="6" id="KW-1185">Reference proteome</keyword>
<dbReference type="OrthoDB" id="9762324at2"/>
<evidence type="ECO:0000259" key="4">
    <source>
        <dbReference type="Pfam" id="PF00884"/>
    </source>
</evidence>
<proteinExistence type="inferred from homology"/>
<feature type="chain" id="PRO_5023148964" evidence="3">
    <location>
        <begin position="21"/>
        <end position="473"/>
    </location>
</feature>
<dbReference type="AlphaFoldDB" id="A0A5C6DLF1"/>
<dbReference type="GO" id="GO:0004065">
    <property type="term" value="F:arylsulfatase activity"/>
    <property type="evidence" value="ECO:0007669"/>
    <property type="project" value="UniProtKB-EC"/>
</dbReference>
<feature type="domain" description="Sulfatase N-terminal" evidence="4">
    <location>
        <begin position="30"/>
        <end position="305"/>
    </location>
</feature>
<dbReference type="Proteomes" id="UP000319143">
    <property type="component" value="Unassembled WGS sequence"/>
</dbReference>
<evidence type="ECO:0000256" key="1">
    <source>
        <dbReference type="ARBA" id="ARBA00008779"/>
    </source>
</evidence>